<dbReference type="PANTHER" id="PTHR47026">
    <property type="entry name" value="PIGMENTOSA GTPASE REGULATOR-LIKE PROTEIN, PUTATIVE-RELATED"/>
    <property type="match status" value="1"/>
</dbReference>
<accession>A0ABR2KT66</accession>
<organism evidence="1 2">
    <name type="scientific">Tritrichomonas musculus</name>
    <dbReference type="NCBI Taxonomy" id="1915356"/>
    <lineage>
        <taxon>Eukaryota</taxon>
        <taxon>Metamonada</taxon>
        <taxon>Parabasalia</taxon>
        <taxon>Tritrichomonadida</taxon>
        <taxon>Tritrichomonadidae</taxon>
        <taxon>Tritrichomonas</taxon>
    </lineage>
</organism>
<dbReference type="EMBL" id="JAPFFF010000003">
    <property type="protein sequence ID" value="KAK8893986.1"/>
    <property type="molecule type" value="Genomic_DNA"/>
</dbReference>
<dbReference type="Proteomes" id="UP001470230">
    <property type="component" value="Unassembled WGS sequence"/>
</dbReference>
<evidence type="ECO:0000313" key="2">
    <source>
        <dbReference type="Proteomes" id="UP001470230"/>
    </source>
</evidence>
<evidence type="ECO:0000313" key="1">
    <source>
        <dbReference type="EMBL" id="KAK8893986.1"/>
    </source>
</evidence>
<reference evidence="1 2" key="1">
    <citation type="submission" date="2024-04" db="EMBL/GenBank/DDBJ databases">
        <title>Tritrichomonas musculus Genome.</title>
        <authorList>
            <person name="Alves-Ferreira E."/>
            <person name="Grigg M."/>
            <person name="Lorenzi H."/>
            <person name="Galac M."/>
        </authorList>
    </citation>
    <scope>NUCLEOTIDE SEQUENCE [LARGE SCALE GENOMIC DNA]</scope>
    <source>
        <strain evidence="1 2">EAF2021</strain>
    </source>
</reference>
<proteinExistence type="predicted"/>
<dbReference type="PANTHER" id="PTHR47026:SF2">
    <property type="entry name" value="FLAGELLAR ASSOCIATED PROTEIN"/>
    <property type="match status" value="1"/>
</dbReference>
<keyword evidence="2" id="KW-1185">Reference proteome</keyword>
<gene>
    <name evidence="1" type="ORF">M9Y10_022416</name>
</gene>
<protein>
    <submittedName>
        <fullName evidence="1">Uncharacterized protein</fullName>
    </submittedName>
</protein>
<comment type="caution">
    <text evidence="1">The sequence shown here is derived from an EMBL/GenBank/DDBJ whole genome shotgun (WGS) entry which is preliminary data.</text>
</comment>
<name>A0ABR2KT66_9EUKA</name>
<sequence>MRKKASARTSRLNIEADNFLFADDIPHIAAQIMRGKKLSNYPLDILQEVLSFLQVFKQKVIESKDYMYAQEIEDKINQLNVFCTKSSYEQQQELSYDCLCRKLRNIEHDLEEAKMIKNEFIESFNIEKQNALDMLLQKQQGEIEELDEEIKKGIPYQFNKYSSEYLNQRKKEKSLVSAKFYLAAYYMKKDTDKLQIQENKQMQINWYNYNSSKKDYLMKQHQQQIDCLNEKFEKTFLSNILILDAEIDKFNAAYATTKLKIDTIKYYNSPGTRQTSQRTIVKVPSQNVSSRMTRMRTSNYQLKEKDRVLTCRPRTAIY</sequence>